<gene>
    <name evidence="1" type="ORF">AJ79_01844</name>
</gene>
<evidence type="ECO:0000313" key="2">
    <source>
        <dbReference type="Proteomes" id="UP000223968"/>
    </source>
</evidence>
<comment type="caution">
    <text evidence="1">The sequence shown here is derived from an EMBL/GenBank/DDBJ whole genome shotgun (WGS) entry which is preliminary data.</text>
</comment>
<dbReference type="EMBL" id="PDNB01000018">
    <property type="protein sequence ID" value="PGH16305.1"/>
    <property type="molecule type" value="Genomic_DNA"/>
</dbReference>
<name>A0A2B7Y529_9EURO</name>
<reference evidence="1 2" key="1">
    <citation type="submission" date="2017-10" db="EMBL/GenBank/DDBJ databases">
        <title>Comparative genomics in systemic dimorphic fungi from Ajellomycetaceae.</title>
        <authorList>
            <person name="Munoz J.F."/>
            <person name="Mcewen J.G."/>
            <person name="Clay O.K."/>
            <person name="Cuomo C.A."/>
        </authorList>
    </citation>
    <scope>NUCLEOTIDE SEQUENCE [LARGE SCALE GENOMIC DNA]</scope>
    <source>
        <strain evidence="1 2">UAMH5409</strain>
    </source>
</reference>
<dbReference type="Proteomes" id="UP000223968">
    <property type="component" value="Unassembled WGS sequence"/>
</dbReference>
<dbReference type="STRING" id="1447875.A0A2B7Y529"/>
<dbReference type="OrthoDB" id="4177811at2759"/>
<protein>
    <submittedName>
        <fullName evidence="1">Uncharacterized protein</fullName>
    </submittedName>
</protein>
<proteinExistence type="predicted"/>
<sequence length="224" mass="25037">MARRSDGWACFGHLDGNSDQHKCMQDILSTARFKYLESQAIVARTRQQKGLPSTLTCTIDRSRFTWGFSNIVFEVAFSDGIYWIARVQHDLADSDDRTGYVTSMSEISTTGFIRGQTTIPNTSLAGLATVFWPKQFHGSIFQKVAEQLADVFFQLQTLMFNRIGQIWAGEDGGIELNPPVEPEGATATLDTSLEFFHAKRVAENREIVRSTHPMTRIGLLHAGS</sequence>
<dbReference type="AlphaFoldDB" id="A0A2B7Y529"/>
<evidence type="ECO:0000313" key="1">
    <source>
        <dbReference type="EMBL" id="PGH16305.1"/>
    </source>
</evidence>
<organism evidence="1 2">
    <name type="scientific">Helicocarpus griseus UAMH5409</name>
    <dbReference type="NCBI Taxonomy" id="1447875"/>
    <lineage>
        <taxon>Eukaryota</taxon>
        <taxon>Fungi</taxon>
        <taxon>Dikarya</taxon>
        <taxon>Ascomycota</taxon>
        <taxon>Pezizomycotina</taxon>
        <taxon>Eurotiomycetes</taxon>
        <taxon>Eurotiomycetidae</taxon>
        <taxon>Onygenales</taxon>
        <taxon>Ajellomycetaceae</taxon>
        <taxon>Helicocarpus</taxon>
    </lineage>
</organism>
<accession>A0A2B7Y529</accession>
<keyword evidence="2" id="KW-1185">Reference proteome</keyword>